<sequence>MKYGIDINNKNILDEIIEYLKEVGDFSVNLSEEDINYNRQINYGKVLRKKVLKANVTKIDLYFKIEFLDEISEILIYFSSGDKAKRIGNSIGNVLASKFVGINMKEGESLYVLKNINTLGIVLKFPKKIMEEVDLDIVKEILKIIKIINE</sequence>
<dbReference type="AlphaFoldDB" id="A0A6N3AHA5"/>
<name>A0A6N3AHA5_9CLOT</name>
<evidence type="ECO:0000313" key="1">
    <source>
        <dbReference type="EMBL" id="VYT91789.1"/>
    </source>
</evidence>
<reference evidence="1" key="1">
    <citation type="submission" date="2019-11" db="EMBL/GenBank/DDBJ databases">
        <authorList>
            <person name="Feng L."/>
        </authorList>
    </citation>
    <scope>NUCLEOTIDE SEQUENCE</scope>
    <source>
        <strain evidence="1">CTertiumLFYP3</strain>
    </source>
</reference>
<gene>
    <name evidence="1" type="ORF">CTLFYP3_01005</name>
</gene>
<dbReference type="EMBL" id="CACRTO010000008">
    <property type="protein sequence ID" value="VYT91789.1"/>
    <property type="molecule type" value="Genomic_DNA"/>
</dbReference>
<organism evidence="1">
    <name type="scientific">Clostridium tertium</name>
    <dbReference type="NCBI Taxonomy" id="1559"/>
    <lineage>
        <taxon>Bacteria</taxon>
        <taxon>Bacillati</taxon>
        <taxon>Bacillota</taxon>
        <taxon>Clostridia</taxon>
        <taxon>Eubacteriales</taxon>
        <taxon>Clostridiaceae</taxon>
        <taxon>Clostridium</taxon>
    </lineage>
</organism>
<protein>
    <submittedName>
        <fullName evidence="1">Uncharacterized protein</fullName>
    </submittedName>
</protein>
<dbReference type="RefSeq" id="WP_156625537.1">
    <property type="nucleotide sequence ID" value="NZ_CACRTO010000008.1"/>
</dbReference>
<proteinExistence type="predicted"/>
<accession>A0A6N3AHA5</accession>